<dbReference type="Proteomes" id="UP001470230">
    <property type="component" value="Unassembled WGS sequence"/>
</dbReference>
<reference evidence="2 3" key="1">
    <citation type="submission" date="2024-04" db="EMBL/GenBank/DDBJ databases">
        <title>Tritrichomonas musculus Genome.</title>
        <authorList>
            <person name="Alves-Ferreira E."/>
            <person name="Grigg M."/>
            <person name="Lorenzi H."/>
            <person name="Galac M."/>
        </authorList>
    </citation>
    <scope>NUCLEOTIDE SEQUENCE [LARGE SCALE GENOMIC DNA]</scope>
    <source>
        <strain evidence="2 3">EAF2021</strain>
    </source>
</reference>
<organism evidence="2 3">
    <name type="scientific">Tritrichomonas musculus</name>
    <dbReference type="NCBI Taxonomy" id="1915356"/>
    <lineage>
        <taxon>Eukaryota</taxon>
        <taxon>Metamonada</taxon>
        <taxon>Parabasalia</taxon>
        <taxon>Tritrichomonadida</taxon>
        <taxon>Tritrichomonadidae</taxon>
        <taxon>Tritrichomonas</taxon>
    </lineage>
</organism>
<comment type="caution">
    <text evidence="2">The sequence shown here is derived from an EMBL/GenBank/DDBJ whole genome shotgun (WGS) entry which is preliminary data.</text>
</comment>
<gene>
    <name evidence="2" type="ORF">M9Y10_029303</name>
</gene>
<keyword evidence="1" id="KW-0175">Coiled coil</keyword>
<accession>A0ABR2KMM0</accession>
<feature type="coiled-coil region" evidence="1">
    <location>
        <begin position="59"/>
        <end position="112"/>
    </location>
</feature>
<name>A0ABR2KMM0_9EUKA</name>
<sequence length="148" mass="18149">MCRLRFQTKKNISQLTTYNVSIVFKPIDKQLIEYPLENINRTTKRIKEDKEENRFKDAREELINEIIRENRIKRQLAKEQTQMLEDKRNELIKQKEEEFNQQMQEYKAYEEATKIKNTFIKLFNETLNSNKHKIMELNDKEHLFVFAF</sequence>
<evidence type="ECO:0000256" key="1">
    <source>
        <dbReference type="SAM" id="Coils"/>
    </source>
</evidence>
<evidence type="ECO:0000313" key="2">
    <source>
        <dbReference type="EMBL" id="KAK8892081.1"/>
    </source>
</evidence>
<protein>
    <submittedName>
        <fullName evidence="2">Uncharacterized protein</fullName>
    </submittedName>
</protein>
<keyword evidence="3" id="KW-1185">Reference proteome</keyword>
<evidence type="ECO:0000313" key="3">
    <source>
        <dbReference type="Proteomes" id="UP001470230"/>
    </source>
</evidence>
<proteinExistence type="predicted"/>
<dbReference type="EMBL" id="JAPFFF010000004">
    <property type="protein sequence ID" value="KAK8892081.1"/>
    <property type="molecule type" value="Genomic_DNA"/>
</dbReference>